<accession>A0A5C3N9I4</accession>
<proteinExistence type="predicted"/>
<dbReference type="AlphaFoldDB" id="A0A5C3N9I4"/>
<evidence type="ECO:0000313" key="1">
    <source>
        <dbReference type="EMBL" id="TFK50491.1"/>
    </source>
</evidence>
<keyword evidence="2" id="KW-1185">Reference proteome</keyword>
<sequence>MACGGSYGSLAFVIAISSRILGMDVLSESWAIALLATTSRLWQVGVGLDREEREGWWPCPTCIIEACNDNDRPQMPCYANLGWLGTALFWLASVHAFQIPRSRTSDVLHASPSSKLLRECPSYQDSNSTYISACLPSEMDSFDFSRMGA</sequence>
<organism evidence="1 2">
    <name type="scientific">Heliocybe sulcata</name>
    <dbReference type="NCBI Taxonomy" id="5364"/>
    <lineage>
        <taxon>Eukaryota</taxon>
        <taxon>Fungi</taxon>
        <taxon>Dikarya</taxon>
        <taxon>Basidiomycota</taxon>
        <taxon>Agaricomycotina</taxon>
        <taxon>Agaricomycetes</taxon>
        <taxon>Gloeophyllales</taxon>
        <taxon>Gloeophyllaceae</taxon>
        <taxon>Heliocybe</taxon>
    </lineage>
</organism>
<gene>
    <name evidence="1" type="ORF">OE88DRAFT_262278</name>
</gene>
<dbReference type="Proteomes" id="UP000305948">
    <property type="component" value="Unassembled WGS sequence"/>
</dbReference>
<name>A0A5C3N9I4_9AGAM</name>
<dbReference type="EMBL" id="ML213513">
    <property type="protein sequence ID" value="TFK50491.1"/>
    <property type="molecule type" value="Genomic_DNA"/>
</dbReference>
<evidence type="ECO:0000313" key="2">
    <source>
        <dbReference type="Proteomes" id="UP000305948"/>
    </source>
</evidence>
<reference evidence="1 2" key="1">
    <citation type="journal article" date="2019" name="Nat. Ecol. Evol.">
        <title>Megaphylogeny resolves global patterns of mushroom evolution.</title>
        <authorList>
            <person name="Varga T."/>
            <person name="Krizsan K."/>
            <person name="Foldi C."/>
            <person name="Dima B."/>
            <person name="Sanchez-Garcia M."/>
            <person name="Sanchez-Ramirez S."/>
            <person name="Szollosi G.J."/>
            <person name="Szarkandi J.G."/>
            <person name="Papp V."/>
            <person name="Albert L."/>
            <person name="Andreopoulos W."/>
            <person name="Angelini C."/>
            <person name="Antonin V."/>
            <person name="Barry K.W."/>
            <person name="Bougher N.L."/>
            <person name="Buchanan P."/>
            <person name="Buyck B."/>
            <person name="Bense V."/>
            <person name="Catcheside P."/>
            <person name="Chovatia M."/>
            <person name="Cooper J."/>
            <person name="Damon W."/>
            <person name="Desjardin D."/>
            <person name="Finy P."/>
            <person name="Geml J."/>
            <person name="Haridas S."/>
            <person name="Hughes K."/>
            <person name="Justo A."/>
            <person name="Karasinski D."/>
            <person name="Kautmanova I."/>
            <person name="Kiss B."/>
            <person name="Kocsube S."/>
            <person name="Kotiranta H."/>
            <person name="LaButti K.M."/>
            <person name="Lechner B.E."/>
            <person name="Liimatainen K."/>
            <person name="Lipzen A."/>
            <person name="Lukacs Z."/>
            <person name="Mihaltcheva S."/>
            <person name="Morgado L.N."/>
            <person name="Niskanen T."/>
            <person name="Noordeloos M.E."/>
            <person name="Ohm R.A."/>
            <person name="Ortiz-Santana B."/>
            <person name="Ovrebo C."/>
            <person name="Racz N."/>
            <person name="Riley R."/>
            <person name="Savchenko A."/>
            <person name="Shiryaev A."/>
            <person name="Soop K."/>
            <person name="Spirin V."/>
            <person name="Szebenyi C."/>
            <person name="Tomsovsky M."/>
            <person name="Tulloss R.E."/>
            <person name="Uehling J."/>
            <person name="Grigoriev I.V."/>
            <person name="Vagvolgyi C."/>
            <person name="Papp T."/>
            <person name="Martin F.M."/>
            <person name="Miettinen O."/>
            <person name="Hibbett D.S."/>
            <person name="Nagy L.G."/>
        </authorList>
    </citation>
    <scope>NUCLEOTIDE SEQUENCE [LARGE SCALE GENOMIC DNA]</scope>
    <source>
        <strain evidence="1 2">OMC1185</strain>
    </source>
</reference>
<protein>
    <submittedName>
        <fullName evidence="1">Uncharacterized protein</fullName>
    </submittedName>
</protein>